<reference evidence="2" key="1">
    <citation type="journal article" date="2015" name="Nature">
        <title>Complex archaea that bridge the gap between prokaryotes and eukaryotes.</title>
        <authorList>
            <person name="Spang A."/>
            <person name="Saw J.H."/>
            <person name="Jorgensen S.L."/>
            <person name="Zaremba-Niedzwiedzka K."/>
            <person name="Martijn J."/>
            <person name="Lind A.E."/>
            <person name="van Eijk R."/>
            <person name="Schleper C."/>
            <person name="Guy L."/>
            <person name="Ettema T.J."/>
        </authorList>
    </citation>
    <scope>NUCLEOTIDE SEQUENCE</scope>
</reference>
<evidence type="ECO:0000256" key="1">
    <source>
        <dbReference type="SAM" id="MobiDB-lite"/>
    </source>
</evidence>
<feature type="compositionally biased region" description="Basic and acidic residues" evidence="1">
    <location>
        <begin position="9"/>
        <end position="19"/>
    </location>
</feature>
<gene>
    <name evidence="2" type="ORF">LCGC14_2162850</name>
</gene>
<proteinExistence type="predicted"/>
<dbReference type="AlphaFoldDB" id="A0A0F9EEG1"/>
<name>A0A0F9EEG1_9ZZZZ</name>
<sequence>MNLLFEINENSRERQREKAQQTQTQTQTKTAEPGATPDLSAFERGMEDLKQGTKNVPQKKKWANLPDLKQATGVETRQKTAALEIPDEALEKMSFLQRLGLEDEISDAEATAIAGRERQGYEFGQPEPRPP</sequence>
<organism evidence="2">
    <name type="scientific">marine sediment metagenome</name>
    <dbReference type="NCBI Taxonomy" id="412755"/>
    <lineage>
        <taxon>unclassified sequences</taxon>
        <taxon>metagenomes</taxon>
        <taxon>ecological metagenomes</taxon>
    </lineage>
</organism>
<feature type="non-terminal residue" evidence="2">
    <location>
        <position position="131"/>
    </location>
</feature>
<evidence type="ECO:0000313" key="2">
    <source>
        <dbReference type="EMBL" id="KKL64646.1"/>
    </source>
</evidence>
<feature type="region of interest" description="Disordered" evidence="1">
    <location>
        <begin position="1"/>
        <end position="64"/>
    </location>
</feature>
<feature type="compositionally biased region" description="Low complexity" evidence="1">
    <location>
        <begin position="20"/>
        <end position="32"/>
    </location>
</feature>
<dbReference type="EMBL" id="LAZR01027777">
    <property type="protein sequence ID" value="KKL64646.1"/>
    <property type="molecule type" value="Genomic_DNA"/>
</dbReference>
<accession>A0A0F9EEG1</accession>
<protein>
    <submittedName>
        <fullName evidence="2">Uncharacterized protein</fullName>
    </submittedName>
</protein>
<comment type="caution">
    <text evidence="2">The sequence shown here is derived from an EMBL/GenBank/DDBJ whole genome shotgun (WGS) entry which is preliminary data.</text>
</comment>